<feature type="region of interest" description="Disordered" evidence="1">
    <location>
        <begin position="42"/>
        <end position="130"/>
    </location>
</feature>
<keyword evidence="4" id="KW-1185">Reference proteome</keyword>
<dbReference type="RefSeq" id="WP_167682204.1">
    <property type="nucleotide sequence ID" value="NZ_JAATWB010000007.1"/>
</dbReference>
<evidence type="ECO:0000313" key="4">
    <source>
        <dbReference type="Proteomes" id="UP000720344"/>
    </source>
</evidence>
<gene>
    <name evidence="3" type="ORF">HCX48_10605</name>
</gene>
<name>A0ABX0WM54_9RHOO</name>
<sequence>MKRFSLALLLMVATLAAHAVPKTAEDADGTVVMAPQTVAPRAHAAPVAVKPTKPATPTAPAPAVRPASAKPATSASSTAAPHHPAAHPNAASRAPLSVHKPGKAHNAASLPASRRHGAHANRRHKPAPRH</sequence>
<evidence type="ECO:0000256" key="1">
    <source>
        <dbReference type="SAM" id="MobiDB-lite"/>
    </source>
</evidence>
<protein>
    <submittedName>
        <fullName evidence="3">Uncharacterized protein</fullName>
    </submittedName>
</protein>
<evidence type="ECO:0000313" key="3">
    <source>
        <dbReference type="EMBL" id="NJA89670.1"/>
    </source>
</evidence>
<keyword evidence="2" id="KW-0732">Signal</keyword>
<comment type="caution">
    <text evidence="3">The sequence shown here is derived from an EMBL/GenBank/DDBJ whole genome shotgun (WGS) entry which is preliminary data.</text>
</comment>
<organism evidence="3 4">
    <name type="scientific">Rhodocyclus gracilis</name>
    <dbReference type="NCBI Taxonomy" id="2929842"/>
    <lineage>
        <taxon>Bacteria</taxon>
        <taxon>Pseudomonadati</taxon>
        <taxon>Pseudomonadota</taxon>
        <taxon>Betaproteobacteria</taxon>
        <taxon>Rhodocyclales</taxon>
        <taxon>Rhodocyclaceae</taxon>
        <taxon>Rhodocyclus</taxon>
    </lineage>
</organism>
<dbReference type="Proteomes" id="UP000720344">
    <property type="component" value="Unassembled WGS sequence"/>
</dbReference>
<feature type="compositionally biased region" description="Basic residues" evidence="1">
    <location>
        <begin position="113"/>
        <end position="130"/>
    </location>
</feature>
<feature type="signal peptide" evidence="2">
    <location>
        <begin position="1"/>
        <end position="19"/>
    </location>
</feature>
<feature type="chain" id="PRO_5047504749" evidence="2">
    <location>
        <begin position="20"/>
        <end position="130"/>
    </location>
</feature>
<feature type="compositionally biased region" description="Low complexity" evidence="1">
    <location>
        <begin position="42"/>
        <end position="95"/>
    </location>
</feature>
<proteinExistence type="predicted"/>
<accession>A0ABX0WM54</accession>
<dbReference type="EMBL" id="JAATWB010000007">
    <property type="protein sequence ID" value="NJA89670.1"/>
    <property type="molecule type" value="Genomic_DNA"/>
</dbReference>
<reference evidence="4" key="1">
    <citation type="submission" date="2020-03" db="EMBL/GenBank/DDBJ databases">
        <title>Whole-genome sequence of the purple nonsulfur bacterium Rhodocyclus tenuis DSM112.</title>
        <authorList>
            <person name="Kyndt J.A."/>
            <person name="Meyer T.E."/>
        </authorList>
    </citation>
    <scope>NUCLEOTIDE SEQUENCE [LARGE SCALE GENOMIC DNA]</scope>
    <source>
        <strain evidence="4">DSM 112</strain>
    </source>
</reference>
<evidence type="ECO:0000256" key="2">
    <source>
        <dbReference type="SAM" id="SignalP"/>
    </source>
</evidence>